<evidence type="ECO:0000259" key="8">
    <source>
        <dbReference type="Pfam" id="PF20684"/>
    </source>
</evidence>
<feature type="transmembrane region" description="Helical" evidence="7">
    <location>
        <begin position="182"/>
        <end position="204"/>
    </location>
</feature>
<evidence type="ECO:0000256" key="6">
    <source>
        <dbReference type="SAM" id="MobiDB-lite"/>
    </source>
</evidence>
<gene>
    <name evidence="9" type="ORF">PROQFM164_S01g001355</name>
</gene>
<dbReference type="PANTHER" id="PTHR33048:SF155">
    <property type="entry name" value="INTEGRAL MEMBRANE PROTEIN"/>
    <property type="match status" value="1"/>
</dbReference>
<protein>
    <submittedName>
        <fullName evidence="9">Genomic scaffold, ProqFM164S01</fullName>
    </submittedName>
</protein>
<dbReference type="AlphaFoldDB" id="W6Q004"/>
<evidence type="ECO:0000256" key="2">
    <source>
        <dbReference type="ARBA" id="ARBA00022692"/>
    </source>
</evidence>
<accession>W6Q004</accession>
<feature type="transmembrane region" description="Helical" evidence="7">
    <location>
        <begin position="51"/>
        <end position="75"/>
    </location>
</feature>
<sequence>MASFNTNVDHSENRATNMNVIGWFFTGVAIAAVSLKLFARIGSKRFGWDDFFIFLSMALSIIAMALVSYSATLGLGRHTATVVAEYGIERYEKSAYWQIIGFPFNIGAFSFPNISIAILIVQLLDPNPLRANLLYAMVIFQVILAMIYVFIVFFQCKPTEKMWNSSIEGTCWSSDIFNGFSYLVSAYTTMTDIVLAIVPISAFWKLQMPFSTRLSVCIMMGLTLLSAVVTIIKATYLNLFTDHTDPLFKVVPLVLWGVIEQNVVIVAACIPTLRPLFRKAFESTTGSSGEATSQRETRCGFKLAYSSIQSLSKRTLSVTELPLKDRQQSYDIESSSSQFGIWRTREVMVESDDDRSFERGVGRTDNSFRGLSQEPSPLS</sequence>
<dbReference type="OMA" id="QSACCCL"/>
<feature type="domain" description="Rhodopsin" evidence="8">
    <location>
        <begin position="36"/>
        <end position="279"/>
    </location>
</feature>
<evidence type="ECO:0000256" key="5">
    <source>
        <dbReference type="ARBA" id="ARBA00038359"/>
    </source>
</evidence>
<feature type="transmembrane region" description="Helical" evidence="7">
    <location>
        <begin position="95"/>
        <end position="121"/>
    </location>
</feature>
<dbReference type="EMBL" id="HG792015">
    <property type="protein sequence ID" value="CDM27544.1"/>
    <property type="molecule type" value="Genomic_DNA"/>
</dbReference>
<organism evidence="9 10">
    <name type="scientific">Penicillium roqueforti (strain FM164)</name>
    <dbReference type="NCBI Taxonomy" id="1365484"/>
    <lineage>
        <taxon>Eukaryota</taxon>
        <taxon>Fungi</taxon>
        <taxon>Dikarya</taxon>
        <taxon>Ascomycota</taxon>
        <taxon>Pezizomycotina</taxon>
        <taxon>Eurotiomycetes</taxon>
        <taxon>Eurotiomycetidae</taxon>
        <taxon>Eurotiales</taxon>
        <taxon>Aspergillaceae</taxon>
        <taxon>Penicillium</taxon>
    </lineage>
</organism>
<evidence type="ECO:0000256" key="4">
    <source>
        <dbReference type="ARBA" id="ARBA00023136"/>
    </source>
</evidence>
<dbReference type="Pfam" id="PF20684">
    <property type="entry name" value="Fung_rhodopsin"/>
    <property type="match status" value="1"/>
</dbReference>
<dbReference type="GO" id="GO:0016020">
    <property type="term" value="C:membrane"/>
    <property type="evidence" value="ECO:0007669"/>
    <property type="project" value="UniProtKB-SubCell"/>
</dbReference>
<comment type="similarity">
    <text evidence="5">Belongs to the SAT4 family.</text>
</comment>
<reference evidence="9" key="1">
    <citation type="journal article" date="2014" name="Nat. Commun.">
        <title>Multiple recent horizontal transfers of a large genomic region in cheese making fungi.</title>
        <authorList>
            <person name="Cheeseman K."/>
            <person name="Ropars J."/>
            <person name="Renault P."/>
            <person name="Dupont J."/>
            <person name="Gouzy J."/>
            <person name="Branca A."/>
            <person name="Abraham A.L."/>
            <person name="Ceppi M."/>
            <person name="Conseiller E."/>
            <person name="Debuchy R."/>
            <person name="Malagnac F."/>
            <person name="Goarin A."/>
            <person name="Silar P."/>
            <person name="Lacoste S."/>
            <person name="Sallet E."/>
            <person name="Bensimon A."/>
            <person name="Giraud T."/>
            <person name="Brygoo Y."/>
        </authorList>
    </citation>
    <scope>NUCLEOTIDE SEQUENCE [LARGE SCALE GENOMIC DNA]</scope>
    <source>
        <strain evidence="9">FM164</strain>
    </source>
</reference>
<dbReference type="STRING" id="1365484.W6Q004"/>
<keyword evidence="3 7" id="KW-1133">Transmembrane helix</keyword>
<keyword evidence="4 7" id="KW-0472">Membrane</keyword>
<name>W6Q004_PENRF</name>
<feature type="region of interest" description="Disordered" evidence="6">
    <location>
        <begin position="352"/>
        <end position="379"/>
    </location>
</feature>
<keyword evidence="10" id="KW-1185">Reference proteome</keyword>
<feature type="compositionally biased region" description="Polar residues" evidence="6">
    <location>
        <begin position="364"/>
        <end position="379"/>
    </location>
</feature>
<feature type="compositionally biased region" description="Basic and acidic residues" evidence="6">
    <location>
        <begin position="352"/>
        <end position="362"/>
    </location>
</feature>
<evidence type="ECO:0000256" key="1">
    <source>
        <dbReference type="ARBA" id="ARBA00004141"/>
    </source>
</evidence>
<feature type="transmembrane region" description="Helical" evidence="7">
    <location>
        <begin position="253"/>
        <end position="273"/>
    </location>
</feature>
<feature type="transmembrane region" description="Helical" evidence="7">
    <location>
        <begin position="216"/>
        <end position="241"/>
    </location>
</feature>
<proteinExistence type="inferred from homology"/>
<evidence type="ECO:0000256" key="3">
    <source>
        <dbReference type="ARBA" id="ARBA00022989"/>
    </source>
</evidence>
<dbReference type="InterPro" id="IPR052337">
    <property type="entry name" value="SAT4-like"/>
</dbReference>
<dbReference type="InterPro" id="IPR049326">
    <property type="entry name" value="Rhodopsin_dom_fungi"/>
</dbReference>
<feature type="transmembrane region" description="Helical" evidence="7">
    <location>
        <begin position="20"/>
        <end position="39"/>
    </location>
</feature>
<comment type="subcellular location">
    <subcellularLocation>
        <location evidence="1">Membrane</location>
        <topology evidence="1">Multi-pass membrane protein</topology>
    </subcellularLocation>
</comment>
<evidence type="ECO:0000313" key="10">
    <source>
        <dbReference type="Proteomes" id="UP000030686"/>
    </source>
</evidence>
<dbReference type="Proteomes" id="UP000030686">
    <property type="component" value="Unassembled WGS sequence"/>
</dbReference>
<evidence type="ECO:0000313" key="9">
    <source>
        <dbReference type="EMBL" id="CDM27544.1"/>
    </source>
</evidence>
<dbReference type="OrthoDB" id="5417887at2759"/>
<evidence type="ECO:0000256" key="7">
    <source>
        <dbReference type="SAM" id="Phobius"/>
    </source>
</evidence>
<keyword evidence="2 7" id="KW-0812">Transmembrane</keyword>
<dbReference type="PANTHER" id="PTHR33048">
    <property type="entry name" value="PTH11-LIKE INTEGRAL MEMBRANE PROTEIN (AFU_ORTHOLOGUE AFUA_5G11245)"/>
    <property type="match status" value="1"/>
</dbReference>
<feature type="transmembrane region" description="Helical" evidence="7">
    <location>
        <begin position="133"/>
        <end position="154"/>
    </location>
</feature>